<name>A0A5P8WHR4_9NOSO</name>
<evidence type="ECO:0000313" key="2">
    <source>
        <dbReference type="EMBL" id="QFS52130.1"/>
    </source>
</evidence>
<evidence type="ECO:0000256" key="1">
    <source>
        <dbReference type="SAM" id="MobiDB-lite"/>
    </source>
</evidence>
<dbReference type="EMBL" id="CP045227">
    <property type="protein sequence ID" value="QFS52130.1"/>
    <property type="molecule type" value="Genomic_DNA"/>
</dbReference>
<organism evidence="2 3">
    <name type="scientific">Nostoc sphaeroides CCNUC1</name>
    <dbReference type="NCBI Taxonomy" id="2653204"/>
    <lineage>
        <taxon>Bacteria</taxon>
        <taxon>Bacillati</taxon>
        <taxon>Cyanobacteriota</taxon>
        <taxon>Cyanophyceae</taxon>
        <taxon>Nostocales</taxon>
        <taxon>Nostocaceae</taxon>
        <taxon>Nostoc</taxon>
    </lineage>
</organism>
<proteinExistence type="predicted"/>
<sequence length="77" mass="8637">MQILSLGQIISLAKALKKTIVCSLSCQSLKVTRLWMLIFFISEMVFSEKSDSCPQSQRKDDGNSSTAILHTSTAWRK</sequence>
<protein>
    <submittedName>
        <fullName evidence="2">Uncharacterized protein</fullName>
    </submittedName>
</protein>
<accession>A0A5P8WHR4</accession>
<gene>
    <name evidence="2" type="ORF">GXM_09624</name>
</gene>
<dbReference type="KEGG" id="nsh:GXM_09624"/>
<feature type="region of interest" description="Disordered" evidence="1">
    <location>
        <begin position="51"/>
        <end position="77"/>
    </location>
</feature>
<dbReference type="AlphaFoldDB" id="A0A5P8WHR4"/>
<feature type="compositionally biased region" description="Basic and acidic residues" evidence="1">
    <location>
        <begin position="51"/>
        <end position="62"/>
    </location>
</feature>
<reference evidence="2 3" key="1">
    <citation type="submission" date="2019-10" db="EMBL/GenBank/DDBJ databases">
        <title>Genomic and transcriptomic insights into the perfect genentic adaptation of a filamentous nitrogen-fixing cyanobacterium to rice fields.</title>
        <authorList>
            <person name="Chen Z."/>
        </authorList>
    </citation>
    <scope>NUCLEOTIDE SEQUENCE [LARGE SCALE GENOMIC DNA]</scope>
    <source>
        <strain evidence="2">CCNUC1</strain>
    </source>
</reference>
<dbReference type="Proteomes" id="UP000326678">
    <property type="component" value="Chromosome Gxm2"/>
</dbReference>
<evidence type="ECO:0000313" key="3">
    <source>
        <dbReference type="Proteomes" id="UP000326678"/>
    </source>
</evidence>
<keyword evidence="3" id="KW-1185">Reference proteome</keyword>
<feature type="compositionally biased region" description="Polar residues" evidence="1">
    <location>
        <begin position="63"/>
        <end position="77"/>
    </location>
</feature>